<keyword evidence="1" id="KW-0472">Membrane</keyword>
<reference evidence="2" key="1">
    <citation type="submission" date="2020-02" db="EMBL/GenBank/DDBJ databases">
        <authorList>
            <person name="Shen X.-R."/>
            <person name="Zhang Y.-X."/>
        </authorList>
    </citation>
    <scope>NUCLEOTIDE SEQUENCE</scope>
    <source>
        <strain evidence="2">SYP-B3998</strain>
    </source>
</reference>
<organism evidence="2">
    <name type="scientific">Paenibacillus sp. SYP-B3998</name>
    <dbReference type="NCBI Taxonomy" id="2678564"/>
    <lineage>
        <taxon>Bacteria</taxon>
        <taxon>Bacillati</taxon>
        <taxon>Bacillota</taxon>
        <taxon>Bacilli</taxon>
        <taxon>Bacillales</taxon>
        <taxon>Paenibacillaceae</taxon>
        <taxon>Paenibacillus</taxon>
    </lineage>
</organism>
<accession>A0A6G4A6H7</accession>
<keyword evidence="1" id="KW-1133">Transmembrane helix</keyword>
<gene>
    <name evidence="2" type="ORF">GK047_26045</name>
</gene>
<sequence>MASLLRSKKVHILMILLAASLLIFTAYRIYLFLGPRQAHYTLAQSRSLAYERLGGIGLGQSIKHLTLPPTPKLNQGNFDYYNVDKGTFVATPRDKDIIVRIILSANADPARQTTRGIGVDSTEYELTTIYGAPCYRRNEQGASIFGYLDKRANQTLEFWLFDKRVSLIRLDMADMS</sequence>
<comment type="caution">
    <text evidence="2">The sequence shown here is derived from an EMBL/GenBank/DDBJ whole genome shotgun (WGS) entry which is preliminary data.</text>
</comment>
<keyword evidence="1" id="KW-0812">Transmembrane</keyword>
<protein>
    <submittedName>
        <fullName evidence="2">Uncharacterized protein</fullName>
    </submittedName>
</protein>
<proteinExistence type="predicted"/>
<dbReference type="EMBL" id="JAAIKC010000017">
    <property type="protein sequence ID" value="NEW09409.1"/>
    <property type="molecule type" value="Genomic_DNA"/>
</dbReference>
<dbReference type="RefSeq" id="WP_163953234.1">
    <property type="nucleotide sequence ID" value="NZ_JAAIKC010000017.1"/>
</dbReference>
<name>A0A6G4A6H7_9BACL</name>
<evidence type="ECO:0000313" key="2">
    <source>
        <dbReference type="EMBL" id="NEW09409.1"/>
    </source>
</evidence>
<evidence type="ECO:0000256" key="1">
    <source>
        <dbReference type="SAM" id="Phobius"/>
    </source>
</evidence>
<feature type="transmembrane region" description="Helical" evidence="1">
    <location>
        <begin position="12"/>
        <end position="33"/>
    </location>
</feature>
<dbReference type="AlphaFoldDB" id="A0A6G4A6H7"/>